<feature type="compositionally biased region" description="Gly residues" evidence="1">
    <location>
        <begin position="97"/>
        <end position="106"/>
    </location>
</feature>
<dbReference type="PANTHER" id="PTHR43591:SF24">
    <property type="entry name" value="2-METHOXY-6-POLYPRENYL-1,4-BENZOQUINOL METHYLASE, MITOCHONDRIAL"/>
    <property type="match status" value="1"/>
</dbReference>
<dbReference type="GO" id="GO:0008757">
    <property type="term" value="F:S-adenosylmethionine-dependent methyltransferase activity"/>
    <property type="evidence" value="ECO:0007669"/>
    <property type="project" value="InterPro"/>
</dbReference>
<dbReference type="SUPFAM" id="SSF53335">
    <property type="entry name" value="S-adenosyl-L-methionine-dependent methyltransferases"/>
    <property type="match status" value="1"/>
</dbReference>
<sequence>MGQGTDWTAVFDDGYTRQERRDTRRRIWRDVYGDEYPEQADPYSFTTRTELDRIAAETGVGDGELLVDLGCGRGGTGLTVASRASAAATGTAAGTSTGAGTGRGPGTGKGVRLLGLDISEVALREARAAVARFPGLDAAHVDFRRGEFADTGLPDGAARAVMSVDALTFAPDKQRALDEIHRVLAPGGRAVFTSWDYHRTPEDRPPQVPDHRPLLERAGFHVRAYEETPDWRRRMRAVSHGLIDRRDELAEEEGEEAADAVAASVRHQLDHQIPLMSRRVLAVAERRS</sequence>
<evidence type="ECO:0000313" key="4">
    <source>
        <dbReference type="Proteomes" id="UP000254425"/>
    </source>
</evidence>
<feature type="compositionally biased region" description="Low complexity" evidence="1">
    <location>
        <begin position="87"/>
        <end position="96"/>
    </location>
</feature>
<dbReference type="EMBL" id="CP031320">
    <property type="protein sequence ID" value="AXK33840.1"/>
    <property type="molecule type" value="Genomic_DNA"/>
</dbReference>
<proteinExistence type="predicted"/>
<reference evidence="3 4" key="1">
    <citation type="submission" date="2018-07" db="EMBL/GenBank/DDBJ databases">
        <title>Draft genome of the type strain Streptomyces armeniacus ATCC 15676.</title>
        <authorList>
            <person name="Labana P."/>
            <person name="Gosse J.T."/>
            <person name="Boddy C.N."/>
        </authorList>
    </citation>
    <scope>NUCLEOTIDE SEQUENCE [LARGE SCALE GENOMIC DNA]</scope>
    <source>
        <strain evidence="3 4">ATCC 15676</strain>
    </source>
</reference>
<dbReference type="InterPro" id="IPR013216">
    <property type="entry name" value="Methyltransf_11"/>
</dbReference>
<dbReference type="CDD" id="cd02440">
    <property type="entry name" value="AdoMet_MTases"/>
    <property type="match status" value="1"/>
</dbReference>
<dbReference type="KEGG" id="sarm:DVA86_15405"/>
<evidence type="ECO:0000313" key="3">
    <source>
        <dbReference type="EMBL" id="AXK33840.1"/>
    </source>
</evidence>
<dbReference type="GO" id="GO:0032259">
    <property type="term" value="P:methylation"/>
    <property type="evidence" value="ECO:0007669"/>
    <property type="project" value="UniProtKB-KW"/>
</dbReference>
<accession>A0A345XQC4</accession>
<evidence type="ECO:0000259" key="2">
    <source>
        <dbReference type="Pfam" id="PF08241"/>
    </source>
</evidence>
<organism evidence="3 4">
    <name type="scientific">Streptomyces armeniacus</name>
    <dbReference type="NCBI Taxonomy" id="83291"/>
    <lineage>
        <taxon>Bacteria</taxon>
        <taxon>Bacillati</taxon>
        <taxon>Actinomycetota</taxon>
        <taxon>Actinomycetes</taxon>
        <taxon>Kitasatosporales</taxon>
        <taxon>Streptomycetaceae</taxon>
        <taxon>Streptomyces</taxon>
    </lineage>
</organism>
<dbReference type="InterPro" id="IPR029063">
    <property type="entry name" value="SAM-dependent_MTases_sf"/>
</dbReference>
<dbReference type="Gene3D" id="3.40.50.150">
    <property type="entry name" value="Vaccinia Virus protein VP39"/>
    <property type="match status" value="1"/>
</dbReference>
<feature type="region of interest" description="Disordered" evidence="1">
    <location>
        <begin position="87"/>
        <end position="106"/>
    </location>
</feature>
<dbReference type="Pfam" id="PF08241">
    <property type="entry name" value="Methyltransf_11"/>
    <property type="match status" value="1"/>
</dbReference>
<name>A0A345XQC4_9ACTN</name>
<keyword evidence="3" id="KW-0489">Methyltransferase</keyword>
<keyword evidence="4" id="KW-1185">Reference proteome</keyword>
<evidence type="ECO:0000256" key="1">
    <source>
        <dbReference type="SAM" id="MobiDB-lite"/>
    </source>
</evidence>
<protein>
    <submittedName>
        <fullName evidence="3">Class I SAM-dependent methyltransferase</fullName>
    </submittedName>
</protein>
<gene>
    <name evidence="3" type="ORF">DVA86_15405</name>
</gene>
<keyword evidence="3" id="KW-0808">Transferase</keyword>
<dbReference type="Proteomes" id="UP000254425">
    <property type="component" value="Chromosome"/>
</dbReference>
<dbReference type="AlphaFoldDB" id="A0A345XQC4"/>
<dbReference type="PANTHER" id="PTHR43591">
    <property type="entry name" value="METHYLTRANSFERASE"/>
    <property type="match status" value="1"/>
</dbReference>
<dbReference type="RefSeq" id="WP_208878937.1">
    <property type="nucleotide sequence ID" value="NZ_CP031320.1"/>
</dbReference>
<feature type="domain" description="Methyltransferase type 11" evidence="2">
    <location>
        <begin position="98"/>
        <end position="192"/>
    </location>
</feature>